<reference evidence="2 3" key="1">
    <citation type="submission" date="2016-09" db="EMBL/GenBank/DDBJ databases">
        <title>Pseudoalteromonas amylolytica sp. nov., isolated from the surface seawater.</title>
        <authorList>
            <person name="Wu Y.-H."/>
            <person name="Cheng H."/>
            <person name="Jin X.-B."/>
            <person name="Wang C.-S."/>
            <person name="Xu X.-W."/>
        </authorList>
    </citation>
    <scope>NUCLEOTIDE SEQUENCE [LARGE SCALE GENOMIC DNA]</scope>
    <source>
        <strain evidence="2 3">JW1</strain>
    </source>
</reference>
<dbReference type="EMBL" id="MKJU01000035">
    <property type="protein sequence ID" value="OHU87155.1"/>
    <property type="molecule type" value="Genomic_DNA"/>
</dbReference>
<keyword evidence="3" id="KW-1185">Reference proteome</keyword>
<dbReference type="Proteomes" id="UP000179786">
    <property type="component" value="Unassembled WGS sequence"/>
</dbReference>
<dbReference type="OrthoDB" id="6314407at2"/>
<dbReference type="RefSeq" id="WP_070987667.1">
    <property type="nucleotide sequence ID" value="NZ_MKJU01000035.1"/>
</dbReference>
<proteinExistence type="predicted"/>
<comment type="caution">
    <text evidence="2">The sequence shown here is derived from an EMBL/GenBank/DDBJ whole genome shotgun (WGS) entry which is preliminary data.</text>
</comment>
<evidence type="ECO:0000256" key="1">
    <source>
        <dbReference type="SAM" id="SignalP"/>
    </source>
</evidence>
<evidence type="ECO:0000313" key="3">
    <source>
        <dbReference type="Proteomes" id="UP000179786"/>
    </source>
</evidence>
<feature type="chain" id="PRO_5010323833" evidence="1">
    <location>
        <begin position="22"/>
        <end position="187"/>
    </location>
</feature>
<name>A0A1S1MJG5_9GAMM</name>
<dbReference type="AlphaFoldDB" id="A0A1S1MJG5"/>
<evidence type="ECO:0000313" key="2">
    <source>
        <dbReference type="EMBL" id="OHU87155.1"/>
    </source>
</evidence>
<protein>
    <submittedName>
        <fullName evidence="2">Uncharacterized protein</fullName>
    </submittedName>
</protein>
<accession>A0A1S1MJG5</accession>
<gene>
    <name evidence="2" type="ORF">BET10_00640</name>
</gene>
<organism evidence="2 3">
    <name type="scientific">Pseudoalteromonas amylolytica</name>
    <dbReference type="NCBI Taxonomy" id="1859457"/>
    <lineage>
        <taxon>Bacteria</taxon>
        <taxon>Pseudomonadati</taxon>
        <taxon>Pseudomonadota</taxon>
        <taxon>Gammaproteobacteria</taxon>
        <taxon>Alteromonadales</taxon>
        <taxon>Pseudoalteromonadaceae</taxon>
        <taxon>Pseudoalteromonas</taxon>
    </lineage>
</organism>
<sequence length="187" mass="20671">MLKPVNIIAIISITAAFTSFAQMRAQTHEDHTPININGYRVVVSQHCQQVLEAPLSAEQVDSYLIMKQQSEKMNTLERPIQKISAKMSELGNQIEALTQQAYVVTDGKLSMDKTLLAQQQTVSAELQQLADANKDKFTALEAQGKQLSSAAERFEALITPTIGDIEYSHVQVLAPGEQPENTCLTRN</sequence>
<keyword evidence="1" id="KW-0732">Signal</keyword>
<feature type="signal peptide" evidence="1">
    <location>
        <begin position="1"/>
        <end position="21"/>
    </location>
</feature>